<keyword evidence="5" id="KW-0004">4Fe-4S</keyword>
<dbReference type="SMART" id="SM00986">
    <property type="entry name" value="UDG"/>
    <property type="match status" value="1"/>
</dbReference>
<protein>
    <recommendedName>
        <fullName evidence="4">Type-4 uracil-DNA glycosylase</fullName>
        <ecNumber evidence="3">3.2.2.27</ecNumber>
    </recommendedName>
</protein>
<evidence type="ECO:0000256" key="10">
    <source>
        <dbReference type="ARBA" id="ARBA00023014"/>
    </source>
</evidence>
<dbReference type="CDD" id="cd10030">
    <property type="entry name" value="UDG-F4_TTUDGA_SPO1dp_like"/>
    <property type="match status" value="1"/>
</dbReference>
<dbReference type="Gene3D" id="3.40.470.10">
    <property type="entry name" value="Uracil-DNA glycosylase-like domain"/>
    <property type="match status" value="1"/>
</dbReference>
<organism evidence="13 14">
    <name type="scientific">Methylobacillus methanolivorans</name>
    <dbReference type="NCBI Taxonomy" id="1848927"/>
    <lineage>
        <taxon>Bacteria</taxon>
        <taxon>Pseudomonadati</taxon>
        <taxon>Pseudomonadota</taxon>
        <taxon>Betaproteobacteria</taxon>
        <taxon>Nitrosomonadales</taxon>
        <taxon>Methylophilaceae</taxon>
        <taxon>Methylobacillus</taxon>
    </lineage>
</organism>
<comment type="catalytic activity">
    <reaction evidence="1">
        <text>Hydrolyzes single-stranded DNA or mismatched double-stranded DNA and polynucleotides, releasing free uracil.</text>
        <dbReference type="EC" id="3.2.2.27"/>
    </reaction>
</comment>
<dbReference type="EMBL" id="JBIWXY010000001">
    <property type="protein sequence ID" value="MFJ5446120.1"/>
    <property type="molecule type" value="Genomic_DNA"/>
</dbReference>
<dbReference type="InterPro" id="IPR005122">
    <property type="entry name" value="Uracil-DNA_glycosylase-like"/>
</dbReference>
<dbReference type="NCBIfam" id="TIGR00758">
    <property type="entry name" value="UDG_fam4"/>
    <property type="match status" value="1"/>
</dbReference>
<sequence>MGLSRDDMLRELELLPVWRLRHPPALAAEERQEVAESKPEQPAEIKIALEVETAAPERVVASEPAQEVVPVPVQQPVDSIAVDSIAPQQEPAEEMSGVLHDAMPLEAEYFEAMQSWPEFADSVMPADMQAEVAVPQGDRRTAIMSLDWQGLQQNVQECEACNLAQTRTQTVFGVGDPNAEWLLIGEAPGAEEDRRGEPFVGPAGQLLDNMLAAIALKRGENVYIANVLKCRPPANRDPHGEEVVQCDPYLKRQVELIKPKLIVALGKFAAQSLLASDSSIASLRGKLHDFHGVPVIVTYHPAYLLRNLPDKAKAWDDLCFARETMHGLQSAAVPPSGT</sequence>
<dbReference type="EC" id="3.2.2.27" evidence="3"/>
<dbReference type="RefSeq" id="WP_400881208.1">
    <property type="nucleotide sequence ID" value="NZ_JBIWXY010000001.1"/>
</dbReference>
<evidence type="ECO:0000313" key="13">
    <source>
        <dbReference type="EMBL" id="MFJ5446120.1"/>
    </source>
</evidence>
<evidence type="ECO:0000256" key="8">
    <source>
        <dbReference type="ARBA" id="ARBA00022801"/>
    </source>
</evidence>
<dbReference type="Pfam" id="PF03167">
    <property type="entry name" value="UDG"/>
    <property type="match status" value="1"/>
</dbReference>
<dbReference type="SMART" id="SM00987">
    <property type="entry name" value="UreE_C"/>
    <property type="match status" value="1"/>
</dbReference>
<evidence type="ECO:0000256" key="5">
    <source>
        <dbReference type="ARBA" id="ARBA00022485"/>
    </source>
</evidence>
<evidence type="ECO:0000256" key="2">
    <source>
        <dbReference type="ARBA" id="ARBA00006521"/>
    </source>
</evidence>
<keyword evidence="6" id="KW-0479">Metal-binding</keyword>
<evidence type="ECO:0000313" key="14">
    <source>
        <dbReference type="Proteomes" id="UP001617669"/>
    </source>
</evidence>
<dbReference type="InterPro" id="IPR036895">
    <property type="entry name" value="Uracil-DNA_glycosylase-like_sf"/>
</dbReference>
<evidence type="ECO:0000256" key="1">
    <source>
        <dbReference type="ARBA" id="ARBA00001400"/>
    </source>
</evidence>
<dbReference type="InterPro" id="IPR051536">
    <property type="entry name" value="UDG_Type-4/5"/>
</dbReference>
<comment type="similarity">
    <text evidence="2">Belongs to the uracil-DNA glycosylase (UDG) superfamily. Type 4 (UDGa) family.</text>
</comment>
<keyword evidence="7" id="KW-0227">DNA damage</keyword>
<keyword evidence="11" id="KW-0234">DNA repair</keyword>
<evidence type="ECO:0000256" key="9">
    <source>
        <dbReference type="ARBA" id="ARBA00023004"/>
    </source>
</evidence>
<evidence type="ECO:0000256" key="7">
    <source>
        <dbReference type="ARBA" id="ARBA00022763"/>
    </source>
</evidence>
<name>A0ABW8GQ75_9PROT</name>
<evidence type="ECO:0000256" key="6">
    <source>
        <dbReference type="ARBA" id="ARBA00022723"/>
    </source>
</evidence>
<evidence type="ECO:0000256" key="4">
    <source>
        <dbReference type="ARBA" id="ARBA00019403"/>
    </source>
</evidence>
<dbReference type="PANTHER" id="PTHR33693:SF1">
    <property type="entry name" value="TYPE-4 URACIL-DNA GLYCOSYLASE"/>
    <property type="match status" value="1"/>
</dbReference>
<keyword evidence="14" id="KW-1185">Reference proteome</keyword>
<evidence type="ECO:0000259" key="12">
    <source>
        <dbReference type="SMART" id="SM00986"/>
    </source>
</evidence>
<gene>
    <name evidence="13" type="ORF">ACIKP9_07760</name>
</gene>
<dbReference type="SUPFAM" id="SSF52141">
    <property type="entry name" value="Uracil-DNA glycosylase-like"/>
    <property type="match status" value="1"/>
</dbReference>
<evidence type="ECO:0000256" key="3">
    <source>
        <dbReference type="ARBA" id="ARBA00012030"/>
    </source>
</evidence>
<keyword evidence="10" id="KW-0411">Iron-sulfur</keyword>
<proteinExistence type="inferred from homology"/>
<feature type="domain" description="Uracil-DNA glycosylase-like" evidence="12">
    <location>
        <begin position="172"/>
        <end position="319"/>
    </location>
</feature>
<evidence type="ECO:0000256" key="11">
    <source>
        <dbReference type="ARBA" id="ARBA00023204"/>
    </source>
</evidence>
<comment type="caution">
    <text evidence="13">The sequence shown here is derived from an EMBL/GenBank/DDBJ whole genome shotgun (WGS) entry which is preliminary data.</text>
</comment>
<dbReference type="InterPro" id="IPR005273">
    <property type="entry name" value="Ura-DNA_glyco_family4"/>
</dbReference>
<dbReference type="Proteomes" id="UP001617669">
    <property type="component" value="Unassembled WGS sequence"/>
</dbReference>
<accession>A0ABW8GQ75</accession>
<reference evidence="13 14" key="1">
    <citation type="submission" date="2024-11" db="EMBL/GenBank/DDBJ databases">
        <authorList>
            <person name="Kaparullina E.N."/>
            <person name="Delegan Y.A."/>
            <person name="Doronina N.V."/>
        </authorList>
    </citation>
    <scope>NUCLEOTIDE SEQUENCE [LARGE SCALE GENOMIC DNA]</scope>
    <source>
        <strain evidence="13 14">7sh_L</strain>
    </source>
</reference>
<keyword evidence="9" id="KW-0408">Iron</keyword>
<dbReference type="PANTHER" id="PTHR33693">
    <property type="entry name" value="TYPE-5 URACIL-DNA GLYCOSYLASE"/>
    <property type="match status" value="1"/>
</dbReference>
<keyword evidence="8" id="KW-0378">Hydrolase</keyword>